<dbReference type="GO" id="GO:0090499">
    <property type="term" value="F:pimelyl-[acyl-carrier protein] methyl ester esterase activity"/>
    <property type="evidence" value="ECO:0007669"/>
    <property type="project" value="UniProtKB-EC"/>
</dbReference>
<keyword evidence="2 5" id="KW-0963">Cytoplasm</keyword>
<feature type="binding site" evidence="5">
    <location>
        <begin position="81"/>
        <end position="82"/>
    </location>
    <ligand>
        <name>substrate</name>
    </ligand>
</feature>
<feature type="active site" evidence="5">
    <location>
        <position position="231"/>
    </location>
</feature>
<dbReference type="Pfam" id="PF00561">
    <property type="entry name" value="Abhydrolase_1"/>
    <property type="match status" value="1"/>
</dbReference>
<evidence type="ECO:0000313" key="8">
    <source>
        <dbReference type="Proteomes" id="UP000672039"/>
    </source>
</evidence>
<feature type="binding site" evidence="5">
    <location>
        <begin position="143"/>
        <end position="147"/>
    </location>
    <ligand>
        <name>substrate</name>
    </ligand>
</feature>
<keyword evidence="8" id="KW-1185">Reference proteome</keyword>
<evidence type="ECO:0000256" key="5">
    <source>
        <dbReference type="HAMAP-Rule" id="MF_01260"/>
    </source>
</evidence>
<feature type="binding site" evidence="5">
    <location>
        <position position="231"/>
    </location>
    <ligand>
        <name>substrate</name>
    </ligand>
</feature>
<feature type="active site" evidence="5">
    <location>
        <position position="204"/>
    </location>
</feature>
<dbReference type="HAMAP" id="MF_01260">
    <property type="entry name" value="Carboxylester"/>
    <property type="match status" value="1"/>
</dbReference>
<dbReference type="InterPro" id="IPR029058">
    <property type="entry name" value="AB_hydrolase_fold"/>
</dbReference>
<dbReference type="Proteomes" id="UP000672039">
    <property type="component" value="Chromosome"/>
</dbReference>
<keyword evidence="3 5" id="KW-0093">Biotin biosynthesis</keyword>
<dbReference type="InterPro" id="IPR000073">
    <property type="entry name" value="AB_hydrolase_1"/>
</dbReference>
<proteinExistence type="inferred from homology"/>
<dbReference type="RefSeq" id="WP_210224166.1">
    <property type="nucleotide sequence ID" value="NZ_CP072801.1"/>
</dbReference>
<evidence type="ECO:0000256" key="2">
    <source>
        <dbReference type="ARBA" id="ARBA00022490"/>
    </source>
</evidence>
<feature type="domain" description="AB hydrolase-1" evidence="6">
    <location>
        <begin position="14"/>
        <end position="216"/>
    </location>
</feature>
<gene>
    <name evidence="5 7" type="primary">bioH</name>
    <name evidence="7" type="ORF">J9253_08465</name>
</gene>
<comment type="pathway">
    <text evidence="5">Cofactor biosynthesis; biotin biosynthesis.</text>
</comment>
<evidence type="ECO:0000256" key="1">
    <source>
        <dbReference type="ARBA" id="ARBA00022487"/>
    </source>
</evidence>
<comment type="catalytic activity">
    <reaction evidence="5">
        <text>6-carboxyhexanoyl-[ACP] methyl ester + H2O = 6-carboxyhexanoyl-[ACP] + methanol + H(+)</text>
        <dbReference type="Rhea" id="RHEA:42700"/>
        <dbReference type="Rhea" id="RHEA-COMP:9955"/>
        <dbReference type="Rhea" id="RHEA-COMP:10186"/>
        <dbReference type="ChEBI" id="CHEBI:15377"/>
        <dbReference type="ChEBI" id="CHEBI:15378"/>
        <dbReference type="ChEBI" id="CHEBI:17790"/>
        <dbReference type="ChEBI" id="CHEBI:78846"/>
        <dbReference type="ChEBI" id="CHEBI:82735"/>
        <dbReference type="EC" id="3.1.1.85"/>
    </reaction>
</comment>
<comment type="subcellular location">
    <subcellularLocation>
        <location evidence="5">Cytoplasm</location>
    </subcellularLocation>
</comment>
<comment type="subunit">
    <text evidence="5">Monomer.</text>
</comment>
<dbReference type="NCBIfam" id="TIGR01738">
    <property type="entry name" value="bioH"/>
    <property type="match status" value="1"/>
</dbReference>
<dbReference type="SUPFAM" id="SSF53474">
    <property type="entry name" value="alpha/beta-Hydrolases"/>
    <property type="match status" value="1"/>
</dbReference>
<dbReference type="InterPro" id="IPR050266">
    <property type="entry name" value="AB_hydrolase_sf"/>
</dbReference>
<evidence type="ECO:0000313" key="7">
    <source>
        <dbReference type="EMBL" id="QTR47932.1"/>
    </source>
</evidence>
<dbReference type="PANTHER" id="PTHR43798">
    <property type="entry name" value="MONOACYLGLYCEROL LIPASE"/>
    <property type="match status" value="1"/>
</dbReference>
<dbReference type="Gene3D" id="3.40.50.1820">
    <property type="entry name" value="alpha/beta hydrolase"/>
    <property type="match status" value="1"/>
</dbReference>
<evidence type="ECO:0000256" key="3">
    <source>
        <dbReference type="ARBA" id="ARBA00022756"/>
    </source>
</evidence>
<protein>
    <recommendedName>
        <fullName evidence="5">Pimeloyl-[acyl-carrier protein] methyl ester esterase</fullName>
        <ecNumber evidence="5">3.1.1.85</ecNumber>
    </recommendedName>
    <alternativeName>
        <fullName evidence="5">Biotin synthesis protein BioH</fullName>
    </alternativeName>
    <alternativeName>
        <fullName evidence="5">Carboxylesterase BioH</fullName>
    </alternativeName>
</protein>
<dbReference type="EC" id="3.1.1.85" evidence="5"/>
<keyword evidence="1 5" id="KW-0719">Serine esterase</keyword>
<organism evidence="7 8">
    <name type="scientific">Thiothrix litoralis</name>
    <dbReference type="NCBI Taxonomy" id="2891210"/>
    <lineage>
        <taxon>Bacteria</taxon>
        <taxon>Pseudomonadati</taxon>
        <taxon>Pseudomonadota</taxon>
        <taxon>Gammaproteobacteria</taxon>
        <taxon>Thiotrichales</taxon>
        <taxon>Thiotrichaceae</taxon>
        <taxon>Thiothrix</taxon>
    </lineage>
</organism>
<feature type="binding site" evidence="5">
    <location>
        <position position="21"/>
    </location>
    <ligand>
        <name>substrate</name>
    </ligand>
</feature>
<evidence type="ECO:0000259" key="6">
    <source>
        <dbReference type="Pfam" id="PF00561"/>
    </source>
</evidence>
<dbReference type="PANTHER" id="PTHR43798:SF31">
    <property type="entry name" value="AB HYDROLASE SUPERFAMILY PROTEIN YCLE"/>
    <property type="match status" value="1"/>
</dbReference>
<feature type="active site" description="Nucleophile" evidence="5">
    <location>
        <position position="81"/>
    </location>
</feature>
<evidence type="ECO:0000256" key="4">
    <source>
        <dbReference type="ARBA" id="ARBA00022801"/>
    </source>
</evidence>
<dbReference type="InterPro" id="IPR010076">
    <property type="entry name" value="BioH"/>
</dbReference>
<keyword evidence="4 5" id="KW-0378">Hydrolase</keyword>
<comment type="similarity">
    <text evidence="5">Belongs to the AB hydrolase superfamily. Carboxylesterase BioH family.</text>
</comment>
<name>A0ABX7WWI8_9GAMM</name>
<comment type="function">
    <text evidence="5">The physiological role of BioH is to remove the methyl group introduced by BioC when the pimeloyl moiety is complete. It allows to synthesize pimeloyl-ACP via the fatty acid synthetic pathway through the hydrolysis of the ester bonds of pimeloyl-ACP esters.</text>
</comment>
<accession>A0ABX7WWI8</accession>
<reference evidence="7 8" key="1">
    <citation type="submission" date="2021-04" db="EMBL/GenBank/DDBJ databases">
        <title>Genomics, taxonomy and metabolism of representatives of sulfur bacteria of the genus Thiothrix: Thiothrix fructosivorans QT, Thiothrix unzii A1T and three new species, Thiothrix subterranea sp. nov., Thiothrix litoralis sp. nov. and 'Candidatus Thiothrix anitrata' sp. nov.</title>
        <authorList>
            <person name="Ravin N.V."/>
            <person name="Smolyakov D."/>
            <person name="Rudenko T.S."/>
            <person name="Mardanov A.V."/>
            <person name="Beletsky A.V."/>
            <person name="Markov N.D."/>
            <person name="Fomenkov A.I."/>
            <person name="Roberts R.J."/>
            <person name="Karnachuk O.V."/>
            <person name="Novikov A."/>
            <person name="Grabovich M.Y."/>
        </authorList>
    </citation>
    <scope>NUCLEOTIDE SEQUENCE [LARGE SCALE GENOMIC DNA]</scope>
    <source>
        <strain evidence="7 8">AS</strain>
    </source>
</reference>
<sequence length="257" mass="27883">MTALYTNITGQGRPLVLLHGWGMNSHVWQPLLPELAQYAQVICIDLPGHGANSHLPLGTVAEAVKQLAPHIPDDAIIMGWSLGGLIAQALAHALPERVTALILIASTPKFVAEGDWPHGVSPDLLALFGRSLQTDYLGTVKRFFALQFLSTKTDTRVVNALRDTIMQHPASVAALEDGLAILQTADFSQTPIKQPTLWMLGKLDKLIPASLAEVLPEMGYQHVAMLNSAAHVPFVTHPESFMEHIRVFLGESGDKIC</sequence>
<dbReference type="EMBL" id="CP072801">
    <property type="protein sequence ID" value="QTR47932.1"/>
    <property type="molecule type" value="Genomic_DNA"/>
</dbReference>